<protein>
    <recommendedName>
        <fullName evidence="2">TraK C-terminal domain-containing protein</fullName>
    </recommendedName>
</protein>
<dbReference type="InterPro" id="IPR055397">
    <property type="entry name" value="TraK_C"/>
</dbReference>
<feature type="domain" description="TraK C-terminal" evidence="2">
    <location>
        <begin position="275"/>
        <end position="377"/>
    </location>
</feature>
<keyword evidence="1" id="KW-0732">Signal</keyword>
<evidence type="ECO:0000313" key="4">
    <source>
        <dbReference type="Proteomes" id="UP000234329"/>
    </source>
</evidence>
<dbReference type="RefSeq" id="WP_101536802.1">
    <property type="nucleotide sequence ID" value="NZ_MXAV01000006.1"/>
</dbReference>
<dbReference type="OrthoDB" id="5298536at2"/>
<evidence type="ECO:0000259" key="2">
    <source>
        <dbReference type="Pfam" id="PF23536"/>
    </source>
</evidence>
<comment type="caution">
    <text evidence="3">The sequence shown here is derived from an EMBL/GenBank/DDBJ whole genome shotgun (WGS) entry which is preliminary data.</text>
</comment>
<reference evidence="3 4" key="1">
    <citation type="submission" date="2017-03" db="EMBL/GenBank/DDBJ databases">
        <title>Draft genime sequence of the acidophilic sulfur-oxidizing bacterium Acidithiobacillus sp. SH, isolated from seawater.</title>
        <authorList>
            <person name="Sharmin S."/>
            <person name="Tokuhisa M."/>
            <person name="Kanao T."/>
            <person name="Kamimura K."/>
        </authorList>
    </citation>
    <scope>NUCLEOTIDE SEQUENCE [LARGE SCALE GENOMIC DNA]</scope>
    <source>
        <strain evidence="3 4">SH</strain>
    </source>
</reference>
<gene>
    <name evidence="3" type="ORF">B1757_02405</name>
</gene>
<sequence>MKKYLVAAVLSAIPVIAWAGVVPPPPGQGAPQSALDSGAVMGKKTQAEYNEFVGQKAFAQGADNGSGQFHLPTSPVSGANPVSPAFRGVGRIPENAPPPPTSAAFDAHPAVTANAAAHMPAQNVPYTPPPAGATPTQIHQAAMNTAGYSSAGEVPHMSFAQARKDSTPVTGKTIRVENGVTYGVPVSGVAPNLFVTPFHHPQVIVGNTRYAKRFTHGRDIFIGSTISFPVGIYITGENPEDPVVSLTLIPGKTPAKIYHLVFPGFVPNQAPSVPDHSAYASQMVALMRDVVMNQVPEDYRQSHRITPLNVAIPLSWAGEKRWVGNHDQILEYRIQNNLSRKVTLTENDFYSRGVEAVSLYPHHLLYPGESTRLYMVETLPPSRHGLGDVWR</sequence>
<organism evidence="3 4">
    <name type="scientific">Acidithiobacillus marinus</name>
    <dbReference type="NCBI Taxonomy" id="187490"/>
    <lineage>
        <taxon>Bacteria</taxon>
        <taxon>Pseudomonadati</taxon>
        <taxon>Pseudomonadota</taxon>
        <taxon>Acidithiobacillia</taxon>
        <taxon>Acidithiobacillales</taxon>
        <taxon>Acidithiobacillaceae</taxon>
        <taxon>Acidithiobacillus</taxon>
    </lineage>
</organism>
<dbReference type="Proteomes" id="UP000234329">
    <property type="component" value="Unassembled WGS sequence"/>
</dbReference>
<name>A0A2I1DPQ5_9PROT</name>
<keyword evidence="4" id="KW-1185">Reference proteome</keyword>
<proteinExistence type="predicted"/>
<feature type="signal peptide" evidence="1">
    <location>
        <begin position="1"/>
        <end position="19"/>
    </location>
</feature>
<dbReference type="Pfam" id="PF23536">
    <property type="entry name" value="TraK_C"/>
    <property type="match status" value="1"/>
</dbReference>
<accession>A0A2I1DPQ5</accession>
<evidence type="ECO:0000313" key="3">
    <source>
        <dbReference type="EMBL" id="PKY11832.1"/>
    </source>
</evidence>
<dbReference type="InParanoid" id="A0A2I1DPQ5"/>
<evidence type="ECO:0000256" key="1">
    <source>
        <dbReference type="SAM" id="SignalP"/>
    </source>
</evidence>
<dbReference type="EMBL" id="MXAV01000006">
    <property type="protein sequence ID" value="PKY11832.1"/>
    <property type="molecule type" value="Genomic_DNA"/>
</dbReference>
<feature type="chain" id="PRO_5014186449" description="TraK C-terminal domain-containing protein" evidence="1">
    <location>
        <begin position="20"/>
        <end position="391"/>
    </location>
</feature>
<dbReference type="AlphaFoldDB" id="A0A2I1DPQ5"/>